<dbReference type="EMBL" id="MCFL01000018">
    <property type="protein sequence ID" value="ORZ36196.1"/>
    <property type="molecule type" value="Genomic_DNA"/>
</dbReference>
<dbReference type="PRINTS" id="PR00081">
    <property type="entry name" value="GDHRDH"/>
</dbReference>
<dbReference type="Pfam" id="PF00106">
    <property type="entry name" value="adh_short"/>
    <property type="match status" value="1"/>
</dbReference>
<keyword evidence="1" id="KW-0521">NADP</keyword>
<dbReference type="InterPro" id="IPR020904">
    <property type="entry name" value="Sc_DH/Rdtase_CS"/>
</dbReference>
<dbReference type="InterPro" id="IPR036291">
    <property type="entry name" value="NAD(P)-bd_dom_sf"/>
</dbReference>
<evidence type="ECO:0000256" key="1">
    <source>
        <dbReference type="ARBA" id="ARBA00022857"/>
    </source>
</evidence>
<organism evidence="2 3">
    <name type="scientific">Catenaria anguillulae PL171</name>
    <dbReference type="NCBI Taxonomy" id="765915"/>
    <lineage>
        <taxon>Eukaryota</taxon>
        <taxon>Fungi</taxon>
        <taxon>Fungi incertae sedis</taxon>
        <taxon>Blastocladiomycota</taxon>
        <taxon>Blastocladiomycetes</taxon>
        <taxon>Blastocladiales</taxon>
        <taxon>Catenariaceae</taxon>
        <taxon>Catenaria</taxon>
    </lineage>
</organism>
<dbReference type="Proteomes" id="UP000193411">
    <property type="component" value="Unassembled WGS sequence"/>
</dbReference>
<protein>
    <submittedName>
        <fullName evidence="2">Uncharacterized protein</fullName>
    </submittedName>
</protein>
<dbReference type="InterPro" id="IPR002347">
    <property type="entry name" value="SDR_fam"/>
</dbReference>
<dbReference type="GO" id="GO:0008202">
    <property type="term" value="P:steroid metabolic process"/>
    <property type="evidence" value="ECO:0007669"/>
    <property type="project" value="TreeGrafter"/>
</dbReference>
<accession>A0A1Y2HNM4</accession>
<evidence type="ECO:0000313" key="3">
    <source>
        <dbReference type="Proteomes" id="UP000193411"/>
    </source>
</evidence>
<keyword evidence="3" id="KW-1185">Reference proteome</keyword>
<dbReference type="PROSITE" id="PS00061">
    <property type="entry name" value="ADH_SHORT"/>
    <property type="match status" value="1"/>
</dbReference>
<sequence>MSPPAAANDLLRVGQGPSTAASTAQQSAHQQVPDYQIRILIFVTRLAFWLLPILDYIDFFKGWVEGTVFGPKSPAVREKIATDAVLVTGASTGIGYDAAIALAKRGIVVFAGVRQQKDLDRLLDLSISTLVPIQLDVASPQSIRTAVSVVAATLAQRGGTTQLVGIVNNAGVLTTGALADAVRDTTEGVFDVNVHGALAVTQAFLPLIRQHGRGGRISLVSSIAAKATVPHNGVYSASKKAAEGLFEGLRLELASEGIHVSIIRPGCIATPIWNKRNSDDRDSRGFDVLADAMSTHGGIPAYHVTRSIKHALTAQYPLHYYTVGLDARMIIKLTEIVPPRLFDFLIARSFLKIE</sequence>
<dbReference type="AlphaFoldDB" id="A0A1Y2HNM4"/>
<dbReference type="STRING" id="765915.A0A1Y2HNM4"/>
<dbReference type="SUPFAM" id="SSF51735">
    <property type="entry name" value="NAD(P)-binding Rossmann-fold domains"/>
    <property type="match status" value="1"/>
</dbReference>
<proteinExistence type="predicted"/>
<gene>
    <name evidence="2" type="ORF">BCR44DRAFT_55539</name>
</gene>
<dbReference type="GO" id="GO:0016491">
    <property type="term" value="F:oxidoreductase activity"/>
    <property type="evidence" value="ECO:0007669"/>
    <property type="project" value="TreeGrafter"/>
</dbReference>
<name>A0A1Y2HNM4_9FUNG</name>
<evidence type="ECO:0000313" key="2">
    <source>
        <dbReference type="EMBL" id="ORZ36196.1"/>
    </source>
</evidence>
<dbReference type="PANTHER" id="PTHR43313">
    <property type="entry name" value="SHORT-CHAIN DEHYDROGENASE/REDUCTASE FAMILY 9C"/>
    <property type="match status" value="1"/>
</dbReference>
<dbReference type="Gene3D" id="3.40.50.720">
    <property type="entry name" value="NAD(P)-binding Rossmann-like Domain"/>
    <property type="match status" value="1"/>
</dbReference>
<reference evidence="2 3" key="1">
    <citation type="submission" date="2016-07" db="EMBL/GenBank/DDBJ databases">
        <title>Pervasive Adenine N6-methylation of Active Genes in Fungi.</title>
        <authorList>
            <consortium name="DOE Joint Genome Institute"/>
            <person name="Mondo S.J."/>
            <person name="Dannebaum R.O."/>
            <person name="Kuo R.C."/>
            <person name="Labutti K."/>
            <person name="Haridas S."/>
            <person name="Kuo A."/>
            <person name="Salamov A."/>
            <person name="Ahrendt S.R."/>
            <person name="Lipzen A."/>
            <person name="Sullivan W."/>
            <person name="Andreopoulos W.B."/>
            <person name="Clum A."/>
            <person name="Lindquist E."/>
            <person name="Daum C."/>
            <person name="Ramamoorthy G.K."/>
            <person name="Gryganskyi A."/>
            <person name="Culley D."/>
            <person name="Magnuson J.K."/>
            <person name="James T.Y."/>
            <person name="O'Malley M.A."/>
            <person name="Stajich J.E."/>
            <person name="Spatafora J.W."/>
            <person name="Visel A."/>
            <person name="Grigoriev I.V."/>
        </authorList>
    </citation>
    <scope>NUCLEOTIDE SEQUENCE [LARGE SCALE GENOMIC DNA]</scope>
    <source>
        <strain evidence="2 3">PL171</strain>
    </source>
</reference>
<comment type="caution">
    <text evidence="2">The sequence shown here is derived from an EMBL/GenBank/DDBJ whole genome shotgun (WGS) entry which is preliminary data.</text>
</comment>
<dbReference type="PANTHER" id="PTHR43313:SF1">
    <property type="entry name" value="3BETA-HYDROXYSTEROID DEHYDROGENASE DHS-16"/>
    <property type="match status" value="1"/>
</dbReference>
<dbReference type="OrthoDB" id="2102561at2759"/>